<evidence type="ECO:0008006" key="4">
    <source>
        <dbReference type="Google" id="ProtNLM"/>
    </source>
</evidence>
<keyword evidence="1" id="KW-0812">Transmembrane</keyword>
<keyword evidence="1" id="KW-1133">Transmembrane helix</keyword>
<dbReference type="Proteomes" id="UP000290365">
    <property type="component" value="Chromosome"/>
</dbReference>
<accession>A0A4P6JZ79</accession>
<dbReference type="OrthoDB" id="161196at2"/>
<protein>
    <recommendedName>
        <fullName evidence="4">Cell division protein FtsL</fullName>
    </recommendedName>
</protein>
<keyword evidence="3" id="KW-1185">Reference proteome</keyword>
<dbReference type="EMBL" id="CP035758">
    <property type="protein sequence ID" value="QBD81188.1"/>
    <property type="molecule type" value="Genomic_DNA"/>
</dbReference>
<proteinExistence type="predicted"/>
<dbReference type="KEGG" id="kbs:EPA93_36525"/>
<evidence type="ECO:0000256" key="1">
    <source>
        <dbReference type="SAM" id="Phobius"/>
    </source>
</evidence>
<keyword evidence="1" id="KW-0472">Membrane</keyword>
<name>A0A4P6JZ79_KTERU</name>
<dbReference type="RefSeq" id="WP_129892249.1">
    <property type="nucleotide sequence ID" value="NZ_CP035758.1"/>
</dbReference>
<reference evidence="2 3" key="1">
    <citation type="submission" date="2019-01" db="EMBL/GenBank/DDBJ databases">
        <title>Ktedonosporobacter rubrisoli SCAWS-G2.</title>
        <authorList>
            <person name="Huang Y."/>
            <person name="Yan B."/>
        </authorList>
    </citation>
    <scope>NUCLEOTIDE SEQUENCE [LARGE SCALE GENOMIC DNA]</scope>
    <source>
        <strain evidence="2 3">SCAWS-G2</strain>
    </source>
</reference>
<dbReference type="AlphaFoldDB" id="A0A4P6JZ79"/>
<sequence>MYSLKEHRSASQVARTKPILAAKRRRQLHPFFFHMGPVALSITSVLLIGLMAVLYLSQSGQAVAANQQLQDIHTEQATLLRQNQDLVDSIAQERSPAYIASQAKNLGLEPADPKSVRVIVVPHLQPVSSQDEPIKP</sequence>
<evidence type="ECO:0000313" key="2">
    <source>
        <dbReference type="EMBL" id="QBD81188.1"/>
    </source>
</evidence>
<organism evidence="2 3">
    <name type="scientific">Ktedonosporobacter rubrisoli</name>
    <dbReference type="NCBI Taxonomy" id="2509675"/>
    <lineage>
        <taxon>Bacteria</taxon>
        <taxon>Bacillati</taxon>
        <taxon>Chloroflexota</taxon>
        <taxon>Ktedonobacteria</taxon>
        <taxon>Ktedonobacterales</taxon>
        <taxon>Ktedonosporobacteraceae</taxon>
        <taxon>Ktedonosporobacter</taxon>
    </lineage>
</organism>
<feature type="transmembrane region" description="Helical" evidence="1">
    <location>
        <begin position="31"/>
        <end position="56"/>
    </location>
</feature>
<gene>
    <name evidence="2" type="ORF">EPA93_36525</name>
</gene>
<evidence type="ECO:0000313" key="3">
    <source>
        <dbReference type="Proteomes" id="UP000290365"/>
    </source>
</evidence>